<evidence type="ECO:0000256" key="2">
    <source>
        <dbReference type="ARBA" id="ARBA00023002"/>
    </source>
</evidence>
<dbReference type="InterPro" id="IPR050217">
    <property type="entry name" value="Peroxiredoxin"/>
</dbReference>
<feature type="region of interest" description="Disordered" evidence="5">
    <location>
        <begin position="1"/>
        <end position="27"/>
    </location>
</feature>
<evidence type="ECO:0000256" key="4">
    <source>
        <dbReference type="ARBA" id="ARBA00037420"/>
    </source>
</evidence>
<comment type="function">
    <text evidence="4">Thiol-specific peroxidase that catalyzes the reduction of hydrogen peroxide and organic hydroperoxides to water and alcohols, respectively. Plays a role in cell protection against oxidative stress by detoxifying peroxides.</text>
</comment>
<dbReference type="EMBL" id="FNQN01000001">
    <property type="protein sequence ID" value="SDZ78355.1"/>
    <property type="molecule type" value="Genomic_DNA"/>
</dbReference>
<sequence length="85" mass="9184">MSEEQAAGCSRPTAAGAVNDTSHTEEVVQETTLKKEIKMVQVGEKAPDFVAPGFHNGAFLDGVKLSDYAGKWLVLCFYPGDFTFV</sequence>
<keyword evidence="2" id="KW-0560">Oxidoreductase</keyword>
<dbReference type="GO" id="GO:0033554">
    <property type="term" value="P:cellular response to stress"/>
    <property type="evidence" value="ECO:0007669"/>
    <property type="project" value="TreeGrafter"/>
</dbReference>
<dbReference type="AlphaFoldDB" id="A0A1H3VU35"/>
<dbReference type="GO" id="GO:0042744">
    <property type="term" value="P:hydrogen peroxide catabolic process"/>
    <property type="evidence" value="ECO:0007669"/>
    <property type="project" value="TreeGrafter"/>
</dbReference>
<dbReference type="Gene3D" id="3.40.30.10">
    <property type="entry name" value="Glutaredoxin"/>
    <property type="match status" value="1"/>
</dbReference>
<evidence type="ECO:0000256" key="3">
    <source>
        <dbReference type="ARBA" id="ARBA00032824"/>
    </source>
</evidence>
<evidence type="ECO:0000256" key="5">
    <source>
        <dbReference type="SAM" id="MobiDB-lite"/>
    </source>
</evidence>
<dbReference type="PANTHER" id="PTHR10681">
    <property type="entry name" value="THIOREDOXIN PEROXIDASE"/>
    <property type="match status" value="1"/>
</dbReference>
<evidence type="ECO:0000256" key="1">
    <source>
        <dbReference type="ARBA" id="ARBA00009796"/>
    </source>
</evidence>
<comment type="similarity">
    <text evidence="1">Belongs to the peroxiredoxin family. AhpC/Prx1 subfamily.</text>
</comment>
<evidence type="ECO:0000313" key="8">
    <source>
        <dbReference type="Proteomes" id="UP000199409"/>
    </source>
</evidence>
<proteinExistence type="inferred from homology"/>
<dbReference type="GO" id="GO:0005829">
    <property type="term" value="C:cytosol"/>
    <property type="evidence" value="ECO:0007669"/>
    <property type="project" value="TreeGrafter"/>
</dbReference>
<dbReference type="PANTHER" id="PTHR10681:SF128">
    <property type="entry name" value="THIOREDOXIN-DEPENDENT PEROXIDE REDUCTASE, MITOCHONDRIAL"/>
    <property type="match status" value="1"/>
</dbReference>
<dbReference type="InterPro" id="IPR000866">
    <property type="entry name" value="AhpC/TSA"/>
</dbReference>
<dbReference type="GO" id="GO:0006979">
    <property type="term" value="P:response to oxidative stress"/>
    <property type="evidence" value="ECO:0007669"/>
    <property type="project" value="TreeGrafter"/>
</dbReference>
<dbReference type="Proteomes" id="UP000199409">
    <property type="component" value="Unassembled WGS sequence"/>
</dbReference>
<dbReference type="Pfam" id="PF00578">
    <property type="entry name" value="AhpC-TSA"/>
    <property type="match status" value="1"/>
</dbReference>
<evidence type="ECO:0000313" key="7">
    <source>
        <dbReference type="EMBL" id="SDZ78355.1"/>
    </source>
</evidence>
<dbReference type="GO" id="GO:0008379">
    <property type="term" value="F:thioredoxin peroxidase activity"/>
    <property type="evidence" value="ECO:0007669"/>
    <property type="project" value="TreeGrafter"/>
</dbReference>
<dbReference type="SUPFAM" id="SSF52833">
    <property type="entry name" value="Thioredoxin-like"/>
    <property type="match status" value="1"/>
</dbReference>
<feature type="domain" description="Alkyl hydroperoxide reductase subunit C/ Thiol specific antioxidant" evidence="6">
    <location>
        <begin position="42"/>
        <end position="85"/>
    </location>
</feature>
<dbReference type="STRING" id="37625.SAMN05660420_00287"/>
<organism evidence="7 8">
    <name type="scientific">Desulfuromusa kysingii</name>
    <dbReference type="NCBI Taxonomy" id="37625"/>
    <lineage>
        <taxon>Bacteria</taxon>
        <taxon>Pseudomonadati</taxon>
        <taxon>Thermodesulfobacteriota</taxon>
        <taxon>Desulfuromonadia</taxon>
        <taxon>Desulfuromonadales</taxon>
        <taxon>Geopsychrobacteraceae</taxon>
        <taxon>Desulfuromusa</taxon>
    </lineage>
</organism>
<evidence type="ECO:0000259" key="6">
    <source>
        <dbReference type="Pfam" id="PF00578"/>
    </source>
</evidence>
<gene>
    <name evidence="7" type="ORF">SAMN05660420_00287</name>
</gene>
<protein>
    <recommendedName>
        <fullName evidence="3">Thioredoxin peroxidase</fullName>
    </recommendedName>
</protein>
<dbReference type="GO" id="GO:0045454">
    <property type="term" value="P:cell redox homeostasis"/>
    <property type="evidence" value="ECO:0007669"/>
    <property type="project" value="TreeGrafter"/>
</dbReference>
<dbReference type="InterPro" id="IPR036249">
    <property type="entry name" value="Thioredoxin-like_sf"/>
</dbReference>
<reference evidence="7 8" key="1">
    <citation type="submission" date="2016-10" db="EMBL/GenBank/DDBJ databases">
        <authorList>
            <person name="de Groot N.N."/>
        </authorList>
    </citation>
    <scope>NUCLEOTIDE SEQUENCE [LARGE SCALE GENOMIC DNA]</scope>
    <source>
        <strain evidence="7 8">DSM 7343</strain>
    </source>
</reference>
<accession>A0A1H3VU35</accession>
<name>A0A1H3VU35_9BACT</name>
<keyword evidence="8" id="KW-1185">Reference proteome</keyword>